<evidence type="ECO:0000313" key="3">
    <source>
        <dbReference type="Proteomes" id="UP000253410"/>
    </source>
</evidence>
<comment type="caution">
    <text evidence="2">The sequence shown here is derived from an EMBL/GenBank/DDBJ whole genome shotgun (WGS) entry which is preliminary data.</text>
</comment>
<keyword evidence="3" id="KW-1185">Reference proteome</keyword>
<evidence type="ECO:0000259" key="1">
    <source>
        <dbReference type="Pfam" id="PF04717"/>
    </source>
</evidence>
<dbReference type="InterPro" id="IPR006531">
    <property type="entry name" value="Gp5/Vgr_OB"/>
</dbReference>
<evidence type="ECO:0000313" key="2">
    <source>
        <dbReference type="EMBL" id="RBL90453.1"/>
    </source>
</evidence>
<dbReference type="Proteomes" id="UP000253410">
    <property type="component" value="Unassembled WGS sequence"/>
</dbReference>
<sequence>MLHTSTTISIAGKQFHQFISLRLEQTLDKHHFFELKIGYDWLLDLDIGKNIFSASKALLGEEVNIVTYPVEQNSAMEPMTFSGIIAAINSGKDDDGIHGYCVIHGCSPTILMQNNPHIQCFESQTLADIAQNALKVCTPYTSAPKVEPVTSDNLKYIVQYKESNFDFLHRLAKRFGEWFFYTGQQIVFGRYSGKRVNLVHMIDLIHFDIALKIQPNNLVMNGYDYREHQVVQDSTLNQPSGKMDLYSQHVQALSEKLYSRPSLYKITYAFTSNAKTELNRLLTRQKKGTIADMVHLKGKSRNTSIRIGDTIAIKENVYSQEDHGQFFVTGITHYCNGNGEYYNEFSGIPIEVAAPIVDIDDYPHCEAQSAKVIDNHDPKGLGRIKVKFKWQEQGSTPWLQIISPHGGGDKGFYMVPEKGEEVMVGFEGGNPELPFVLGTTYNGKARSTFGNAGNDLKALKTRSGISVLMNDANGSVTINDPSGNQVVMHGNKQITLNAPEKLIINSKDIVINGSNSIKIGKGTSPTHVVIDTSGNTISIKSDANSIHGKDNTITGTNSNQVNGQKNHIKGESKLDGGNVFIN</sequence>
<dbReference type="SUPFAM" id="SSF69279">
    <property type="entry name" value="Phage tail proteins"/>
    <property type="match status" value="1"/>
</dbReference>
<dbReference type="RefSeq" id="WP_113619201.1">
    <property type="nucleotide sequence ID" value="NZ_QFFJ01000002.1"/>
</dbReference>
<accession>A0A365XVV4</accession>
<organism evidence="2 3">
    <name type="scientific">Chitinophaga flava</name>
    <dbReference type="NCBI Taxonomy" id="2259036"/>
    <lineage>
        <taxon>Bacteria</taxon>
        <taxon>Pseudomonadati</taxon>
        <taxon>Bacteroidota</taxon>
        <taxon>Chitinophagia</taxon>
        <taxon>Chitinophagales</taxon>
        <taxon>Chitinophagaceae</taxon>
        <taxon>Chitinophaga</taxon>
    </lineage>
</organism>
<dbReference type="SUPFAM" id="SSF69255">
    <property type="entry name" value="gp5 N-terminal domain-like"/>
    <property type="match status" value="1"/>
</dbReference>
<dbReference type="Gene3D" id="2.40.50.230">
    <property type="entry name" value="Gp5 N-terminal domain"/>
    <property type="match status" value="1"/>
</dbReference>
<feature type="domain" description="Gp5/Type VI secretion system Vgr protein OB-fold" evidence="1">
    <location>
        <begin position="369"/>
        <end position="441"/>
    </location>
</feature>
<reference evidence="2 3" key="1">
    <citation type="submission" date="2018-05" db="EMBL/GenBank/DDBJ databases">
        <title>Chitinophaga sp. K3CV102501T nov., isolated from isolated from a monsoon evergreen broad-leaved forest soil.</title>
        <authorList>
            <person name="Lv Y."/>
        </authorList>
    </citation>
    <scope>NUCLEOTIDE SEQUENCE [LARGE SCALE GENOMIC DNA]</scope>
    <source>
        <strain evidence="2 3">GDMCC 1.1325</strain>
    </source>
</reference>
<dbReference type="OrthoDB" id="727155at2"/>
<dbReference type="EMBL" id="QFFJ01000002">
    <property type="protein sequence ID" value="RBL90453.1"/>
    <property type="molecule type" value="Genomic_DNA"/>
</dbReference>
<protein>
    <recommendedName>
        <fullName evidence="1">Gp5/Type VI secretion system Vgr protein OB-fold domain-containing protein</fullName>
    </recommendedName>
</protein>
<dbReference type="Gene3D" id="3.55.50.10">
    <property type="entry name" value="Baseplate protein-like domains"/>
    <property type="match status" value="1"/>
</dbReference>
<dbReference type="Pfam" id="PF05954">
    <property type="entry name" value="Phage_GPD"/>
    <property type="match status" value="1"/>
</dbReference>
<name>A0A365XVV4_9BACT</name>
<proteinExistence type="predicted"/>
<dbReference type="Gene3D" id="2.30.110.50">
    <property type="match status" value="1"/>
</dbReference>
<gene>
    <name evidence="2" type="ORF">DF182_28755</name>
</gene>
<dbReference type="Pfam" id="PF04717">
    <property type="entry name" value="Phage_base_V"/>
    <property type="match status" value="1"/>
</dbReference>
<dbReference type="AlphaFoldDB" id="A0A365XVV4"/>
<dbReference type="InterPro" id="IPR037026">
    <property type="entry name" value="Vgr_OB-fold_dom_sf"/>
</dbReference>